<dbReference type="AlphaFoldDB" id="A5IXI8"/>
<dbReference type="SUPFAM" id="SSF51735">
    <property type="entry name" value="NAD(P)-binding Rossmann-fold domains"/>
    <property type="match status" value="1"/>
</dbReference>
<dbReference type="InterPro" id="IPR008927">
    <property type="entry name" value="6-PGluconate_DH-like_C_sf"/>
</dbReference>
<dbReference type="GO" id="GO:0005975">
    <property type="term" value="P:carbohydrate metabolic process"/>
    <property type="evidence" value="ECO:0007669"/>
    <property type="project" value="InterPro"/>
</dbReference>
<feature type="binding site" evidence="9">
    <location>
        <position position="109"/>
    </location>
    <ligand>
        <name>substrate</name>
    </ligand>
</feature>
<feature type="domain" description="Glycerol-3-phosphate dehydrogenase NAD-dependent N-terminal" evidence="13">
    <location>
        <begin position="4"/>
        <end position="159"/>
    </location>
</feature>
<evidence type="ECO:0000256" key="12">
    <source>
        <dbReference type="RuleBase" id="RU000439"/>
    </source>
</evidence>
<dbReference type="InterPro" id="IPR011128">
    <property type="entry name" value="G3P_DH_NAD-dep_N"/>
</dbReference>
<dbReference type="InterPro" id="IPR006168">
    <property type="entry name" value="G3P_DH_NAD-dep"/>
</dbReference>
<dbReference type="GO" id="GO:0141153">
    <property type="term" value="F:glycerol-3-phosphate dehydrogenase (NADP+) activity"/>
    <property type="evidence" value="ECO:0007669"/>
    <property type="project" value="RHEA"/>
</dbReference>
<evidence type="ECO:0000256" key="2">
    <source>
        <dbReference type="ARBA" id="ARBA00022516"/>
    </source>
</evidence>
<protein>
    <recommendedName>
        <fullName evidence="12">Glycerol-3-phosphate dehydrogenase</fullName>
        <ecNumber evidence="12">1.1.1.94</ecNumber>
    </recommendedName>
</protein>
<evidence type="ECO:0000256" key="8">
    <source>
        <dbReference type="PIRSR" id="PIRSR000114-1"/>
    </source>
</evidence>
<keyword evidence="5" id="KW-0443">Lipid metabolism</keyword>
<evidence type="ECO:0000256" key="9">
    <source>
        <dbReference type="PIRSR" id="PIRSR000114-2"/>
    </source>
</evidence>
<feature type="domain" description="Glycerol-3-phosphate dehydrogenase NAD-dependent C-terminal" evidence="14">
    <location>
        <begin position="185"/>
        <end position="325"/>
    </location>
</feature>
<feature type="binding site" evidence="10">
    <location>
        <position position="282"/>
    </location>
    <ligand>
        <name>NAD(+)</name>
        <dbReference type="ChEBI" id="CHEBI:57540"/>
    </ligand>
</feature>
<dbReference type="InterPro" id="IPR006109">
    <property type="entry name" value="G3P_DH_NAD-dep_C"/>
</dbReference>
<dbReference type="GO" id="GO:0046168">
    <property type="term" value="P:glycerol-3-phosphate catabolic process"/>
    <property type="evidence" value="ECO:0007669"/>
    <property type="project" value="InterPro"/>
</dbReference>
<evidence type="ECO:0000256" key="10">
    <source>
        <dbReference type="PIRSR" id="PIRSR000114-3"/>
    </source>
</evidence>
<comment type="catalytic activity">
    <reaction evidence="12">
        <text>sn-glycerol 3-phosphate + NADP(+) = dihydroxyacetone phosphate + NADPH + H(+)</text>
        <dbReference type="Rhea" id="RHEA:11096"/>
        <dbReference type="ChEBI" id="CHEBI:15378"/>
        <dbReference type="ChEBI" id="CHEBI:57597"/>
        <dbReference type="ChEBI" id="CHEBI:57642"/>
        <dbReference type="ChEBI" id="CHEBI:57783"/>
        <dbReference type="ChEBI" id="CHEBI:58349"/>
        <dbReference type="EC" id="1.1.1.94"/>
    </reaction>
</comment>
<gene>
    <name evidence="15" type="primary">gpsA</name>
    <name evidence="15" type="ordered locus">MAG0500</name>
</gene>
<sequence>MSKKVTIIGTGAWASGLANVLSYNNHKITMWGIDNKEINDINNGINSKYFGDKKFNNPNNVHATDNLEEALNELDLMILAVPSGAIDSVLGQIRNILGTRKIKIVNVAKGIDSKTKKFFSDVLVEKFSDNIEHYCSILGPSFATEVFENALTMINIVGPNQGFLLEVSKTFNNKYFRLIINPNEKGSELFAALKNVLAIGIGAITHMFPYKNTESALLATGAKEIYQIYKALFNSADNNLPLELSAIGDIFLTCSSMKSRNFLFGTQIAQKGLKTVLEANTKTVEGYHNAKILEDILNDNKSISAPFLRSIIDVLYHNKDVKKLTDFIEEYN</sequence>
<feature type="active site" description="Proton acceptor" evidence="8">
    <location>
        <position position="194"/>
    </location>
</feature>
<keyword evidence="6" id="KW-0594">Phospholipid biosynthesis</keyword>
<dbReference type="PRINTS" id="PR00077">
    <property type="entry name" value="GPDHDRGNASE"/>
</dbReference>
<dbReference type="GO" id="GO:0005829">
    <property type="term" value="C:cytosol"/>
    <property type="evidence" value="ECO:0007669"/>
    <property type="project" value="TreeGrafter"/>
</dbReference>
<dbReference type="GeneID" id="93357819"/>
<name>A5IXI8_MYCAP</name>
<dbReference type="Gene3D" id="1.10.1040.10">
    <property type="entry name" value="N-(1-d-carboxylethyl)-l-norvaline Dehydrogenase, domain 2"/>
    <property type="match status" value="1"/>
</dbReference>
<evidence type="ECO:0000256" key="7">
    <source>
        <dbReference type="ARBA" id="ARBA00023264"/>
    </source>
</evidence>
<comment type="similarity">
    <text evidence="1 11">Belongs to the NAD-dependent glycerol-3-phosphate dehydrogenase family.</text>
</comment>
<evidence type="ECO:0000313" key="16">
    <source>
        <dbReference type="Proteomes" id="UP000007065"/>
    </source>
</evidence>
<dbReference type="Pfam" id="PF07479">
    <property type="entry name" value="NAD_Gly3P_dh_C"/>
    <property type="match status" value="1"/>
</dbReference>
<evidence type="ECO:0000259" key="13">
    <source>
        <dbReference type="Pfam" id="PF01210"/>
    </source>
</evidence>
<dbReference type="PIRSF" id="PIRSF000114">
    <property type="entry name" value="Glycerol-3-P_dh"/>
    <property type="match status" value="1"/>
</dbReference>
<dbReference type="PANTHER" id="PTHR11728:SF1">
    <property type="entry name" value="GLYCEROL-3-PHOSPHATE DEHYDROGENASE [NAD(+)] 2, CHLOROPLASTIC"/>
    <property type="match status" value="1"/>
</dbReference>
<keyword evidence="4 10" id="KW-0520">NAD</keyword>
<dbReference type="PANTHER" id="PTHR11728">
    <property type="entry name" value="GLYCEROL-3-PHOSPHATE DEHYDROGENASE"/>
    <property type="match status" value="1"/>
</dbReference>
<dbReference type="HOGENOM" id="CLU_033449_0_0_14"/>
<evidence type="ECO:0000256" key="1">
    <source>
        <dbReference type="ARBA" id="ARBA00011009"/>
    </source>
</evidence>
<keyword evidence="7" id="KW-1208">Phospholipid metabolism</keyword>
<keyword evidence="3 11" id="KW-0560">Oxidoreductase</keyword>
<dbReference type="EC" id="1.1.1.94" evidence="12"/>
<dbReference type="GO" id="GO:0008654">
    <property type="term" value="P:phospholipid biosynthetic process"/>
    <property type="evidence" value="ECO:0007669"/>
    <property type="project" value="UniProtKB-KW"/>
</dbReference>
<reference evidence="16" key="1">
    <citation type="journal article" date="2007" name="PLoS Genet.">
        <title>Being pathogenic, plastic, and sexual while living with a nearly minimal bacterial genome.</title>
        <authorList>
            <person name="Sirand-Pugnet P."/>
            <person name="Lartigue C."/>
            <person name="Marenda M."/>
            <person name="Jacob D."/>
            <person name="Barre A."/>
            <person name="Barbe V."/>
            <person name="Schenowitz C."/>
            <person name="Mangenot S."/>
            <person name="Couloux A."/>
            <person name="Segurens B."/>
            <person name="de Daruvar A."/>
            <person name="Blanchard A."/>
            <person name="Citti C."/>
        </authorList>
    </citation>
    <scope>NUCLEOTIDE SEQUENCE [LARGE SCALE GENOMIC DNA]</scope>
    <source>
        <strain evidence="16">PG2</strain>
    </source>
</reference>
<organism evidence="15 16">
    <name type="scientific">Mycoplasmopsis agalactiae (strain NCTC 10123 / CIP 59.7 / PG2)</name>
    <name type="common">Mycoplasma agalactiae</name>
    <dbReference type="NCBI Taxonomy" id="347257"/>
    <lineage>
        <taxon>Bacteria</taxon>
        <taxon>Bacillati</taxon>
        <taxon>Mycoplasmatota</taxon>
        <taxon>Mycoplasmoidales</taxon>
        <taxon>Metamycoplasmataceae</taxon>
        <taxon>Mycoplasmopsis</taxon>
    </lineage>
</organism>
<dbReference type="Proteomes" id="UP000007065">
    <property type="component" value="Chromosome"/>
</dbReference>
<keyword evidence="2" id="KW-0444">Lipid biosynthesis</keyword>
<evidence type="ECO:0000256" key="5">
    <source>
        <dbReference type="ARBA" id="ARBA00023098"/>
    </source>
</evidence>
<feature type="binding site" evidence="10">
    <location>
        <position position="260"/>
    </location>
    <ligand>
        <name>NAD(+)</name>
        <dbReference type="ChEBI" id="CHEBI:57540"/>
    </ligand>
</feature>
<dbReference type="GO" id="GO:0051287">
    <property type="term" value="F:NAD binding"/>
    <property type="evidence" value="ECO:0007669"/>
    <property type="project" value="InterPro"/>
</dbReference>
<evidence type="ECO:0000259" key="14">
    <source>
        <dbReference type="Pfam" id="PF07479"/>
    </source>
</evidence>
<feature type="binding site" evidence="9">
    <location>
        <begin position="260"/>
        <end position="261"/>
    </location>
    <ligand>
        <name>substrate</name>
    </ligand>
</feature>
<dbReference type="Gene3D" id="3.40.50.720">
    <property type="entry name" value="NAD(P)-binding Rossmann-like Domain"/>
    <property type="match status" value="1"/>
</dbReference>
<evidence type="ECO:0000256" key="3">
    <source>
        <dbReference type="ARBA" id="ARBA00023002"/>
    </source>
</evidence>
<dbReference type="SUPFAM" id="SSF48179">
    <property type="entry name" value="6-phosphogluconate dehydrogenase C-terminal domain-like"/>
    <property type="match status" value="1"/>
</dbReference>
<dbReference type="InterPro" id="IPR013328">
    <property type="entry name" value="6PGD_dom2"/>
</dbReference>
<proteinExistence type="inferred from homology"/>
<evidence type="ECO:0000256" key="11">
    <source>
        <dbReference type="RuleBase" id="RU000437"/>
    </source>
</evidence>
<dbReference type="RefSeq" id="WP_011949232.1">
    <property type="nucleotide sequence ID" value="NC_009497.1"/>
</dbReference>
<accession>A5IXI8</accession>
<dbReference type="Pfam" id="PF01210">
    <property type="entry name" value="NAD_Gly3P_dh_N"/>
    <property type="match status" value="1"/>
</dbReference>
<feature type="binding site" evidence="10">
    <location>
        <position position="143"/>
    </location>
    <ligand>
        <name>NAD(+)</name>
        <dbReference type="ChEBI" id="CHEBI:57540"/>
    </ligand>
</feature>
<dbReference type="STRING" id="347257.MAG0500"/>
<evidence type="ECO:0000256" key="4">
    <source>
        <dbReference type="ARBA" id="ARBA00023027"/>
    </source>
</evidence>
<dbReference type="InterPro" id="IPR036291">
    <property type="entry name" value="NAD(P)-bd_dom_sf"/>
</dbReference>
<evidence type="ECO:0000313" key="15">
    <source>
        <dbReference type="EMBL" id="CAL58747.1"/>
    </source>
</evidence>
<evidence type="ECO:0000256" key="6">
    <source>
        <dbReference type="ARBA" id="ARBA00023209"/>
    </source>
</evidence>
<dbReference type="EMBL" id="CU179680">
    <property type="protein sequence ID" value="CAL58747.1"/>
    <property type="molecule type" value="Genomic_DNA"/>
</dbReference>
<dbReference type="KEGG" id="maa:MAG0500"/>
<keyword evidence="16" id="KW-1185">Reference proteome</keyword>